<dbReference type="EMBL" id="BSYO01000011">
    <property type="protein sequence ID" value="GMH11992.1"/>
    <property type="molecule type" value="Genomic_DNA"/>
</dbReference>
<gene>
    <name evidence="1" type="ORF">Nepgr_013833</name>
</gene>
<reference evidence="1" key="1">
    <citation type="submission" date="2023-05" db="EMBL/GenBank/DDBJ databases">
        <title>Nepenthes gracilis genome sequencing.</title>
        <authorList>
            <person name="Fukushima K."/>
        </authorList>
    </citation>
    <scope>NUCLEOTIDE SEQUENCE</scope>
    <source>
        <strain evidence="1">SING2019-196</strain>
    </source>
</reference>
<dbReference type="AlphaFoldDB" id="A0AAD3SJ30"/>
<evidence type="ECO:0000313" key="2">
    <source>
        <dbReference type="Proteomes" id="UP001279734"/>
    </source>
</evidence>
<name>A0AAD3SJ30_NEPGR</name>
<accession>A0AAD3SJ30</accession>
<protein>
    <submittedName>
        <fullName evidence="1">Uncharacterized protein</fullName>
    </submittedName>
</protein>
<evidence type="ECO:0000313" key="1">
    <source>
        <dbReference type="EMBL" id="GMH11992.1"/>
    </source>
</evidence>
<sequence>MVHCSAYLRFANHLSENAIGRLGGVALFWRRNMDVRHFFRCLDGRLFGIAVIYLGSSFGDFNRVMSAIENYGDQYWTVIRIRFLLQSHEKMDMLYI</sequence>
<proteinExistence type="predicted"/>
<keyword evidence="2" id="KW-1185">Reference proteome</keyword>
<comment type="caution">
    <text evidence="1">The sequence shown here is derived from an EMBL/GenBank/DDBJ whole genome shotgun (WGS) entry which is preliminary data.</text>
</comment>
<organism evidence="1 2">
    <name type="scientific">Nepenthes gracilis</name>
    <name type="common">Slender pitcher plant</name>
    <dbReference type="NCBI Taxonomy" id="150966"/>
    <lineage>
        <taxon>Eukaryota</taxon>
        <taxon>Viridiplantae</taxon>
        <taxon>Streptophyta</taxon>
        <taxon>Embryophyta</taxon>
        <taxon>Tracheophyta</taxon>
        <taxon>Spermatophyta</taxon>
        <taxon>Magnoliopsida</taxon>
        <taxon>eudicotyledons</taxon>
        <taxon>Gunneridae</taxon>
        <taxon>Pentapetalae</taxon>
        <taxon>Caryophyllales</taxon>
        <taxon>Nepenthaceae</taxon>
        <taxon>Nepenthes</taxon>
    </lineage>
</organism>
<dbReference type="Proteomes" id="UP001279734">
    <property type="component" value="Unassembled WGS sequence"/>
</dbReference>